<dbReference type="SUPFAM" id="SSF46894">
    <property type="entry name" value="C-terminal effector domain of the bipartite response regulators"/>
    <property type="match status" value="2"/>
</dbReference>
<proteinExistence type="predicted"/>
<dbReference type="InterPro" id="IPR000792">
    <property type="entry name" value="Tscrpt_reg_LuxR_C"/>
</dbReference>
<dbReference type="PROSITE" id="PS50043">
    <property type="entry name" value="HTH_LUXR_2"/>
    <property type="match status" value="1"/>
</dbReference>
<dbReference type="PRINTS" id="PR00038">
    <property type="entry name" value="HTHLUXR"/>
</dbReference>
<dbReference type="RefSeq" id="WP_380588101.1">
    <property type="nucleotide sequence ID" value="NZ_JBHSQJ010000123.1"/>
</dbReference>
<dbReference type="Pfam" id="PF00196">
    <property type="entry name" value="GerE"/>
    <property type="match status" value="2"/>
</dbReference>
<dbReference type="PANTHER" id="PTHR44688">
    <property type="entry name" value="DNA-BINDING TRANSCRIPTIONAL ACTIVATOR DEVR_DOSR"/>
    <property type="match status" value="1"/>
</dbReference>
<evidence type="ECO:0000256" key="2">
    <source>
        <dbReference type="ARBA" id="ARBA00023125"/>
    </source>
</evidence>
<evidence type="ECO:0000256" key="3">
    <source>
        <dbReference type="ARBA" id="ARBA00023163"/>
    </source>
</evidence>
<protein>
    <submittedName>
        <fullName evidence="5">Response regulator transcription factor</fullName>
    </submittedName>
</protein>
<comment type="caution">
    <text evidence="5">The sequence shown here is derived from an EMBL/GenBank/DDBJ whole genome shotgun (WGS) entry which is preliminary data.</text>
</comment>
<dbReference type="PROSITE" id="PS00622">
    <property type="entry name" value="HTH_LUXR_1"/>
    <property type="match status" value="1"/>
</dbReference>
<keyword evidence="2" id="KW-0238">DNA-binding</keyword>
<evidence type="ECO:0000313" key="6">
    <source>
        <dbReference type="Proteomes" id="UP001596174"/>
    </source>
</evidence>
<sequence length="205" mass="21978">MPVKPELIRSALAAAADRHRMALTALEIEILTDAAARAVLPARRHFPRHPGSPLNTREVQIIAGAARGHTNAQIARSIGLSPLTVKSHLTRIAARVGCGDRAGIVGLAYRKGWLVQLPPEPRPVVQLKPDHLAVLDGMAQGLGNAEIGRRLFLSEEAVKSRARSLFDALGAHTRAHAVALGYQHGHLPLDGRPAETARPRVLQAV</sequence>
<name>A0ABW1G8K6_9ACTN</name>
<evidence type="ECO:0000313" key="5">
    <source>
        <dbReference type="EMBL" id="MFC5910608.1"/>
    </source>
</evidence>
<gene>
    <name evidence="5" type="ORF">ACFP3V_25755</name>
</gene>
<keyword evidence="6" id="KW-1185">Reference proteome</keyword>
<dbReference type="SMART" id="SM00421">
    <property type="entry name" value="HTH_LUXR"/>
    <property type="match status" value="2"/>
</dbReference>
<dbReference type="InterPro" id="IPR016032">
    <property type="entry name" value="Sig_transdc_resp-reg_C-effctor"/>
</dbReference>
<evidence type="ECO:0000256" key="1">
    <source>
        <dbReference type="ARBA" id="ARBA00023015"/>
    </source>
</evidence>
<dbReference type="EMBL" id="JBHSQJ010000123">
    <property type="protein sequence ID" value="MFC5910608.1"/>
    <property type="molecule type" value="Genomic_DNA"/>
</dbReference>
<dbReference type="PANTHER" id="PTHR44688:SF16">
    <property type="entry name" value="DNA-BINDING TRANSCRIPTIONAL ACTIVATOR DEVR_DOSR"/>
    <property type="match status" value="1"/>
</dbReference>
<reference evidence="6" key="1">
    <citation type="journal article" date="2019" name="Int. J. Syst. Evol. Microbiol.">
        <title>The Global Catalogue of Microorganisms (GCM) 10K type strain sequencing project: providing services to taxonomists for standard genome sequencing and annotation.</title>
        <authorList>
            <consortium name="The Broad Institute Genomics Platform"/>
            <consortium name="The Broad Institute Genome Sequencing Center for Infectious Disease"/>
            <person name="Wu L."/>
            <person name="Ma J."/>
        </authorList>
    </citation>
    <scope>NUCLEOTIDE SEQUENCE [LARGE SCALE GENOMIC DNA]</scope>
    <source>
        <strain evidence="6">JCM 4816</strain>
    </source>
</reference>
<dbReference type="InterPro" id="IPR036388">
    <property type="entry name" value="WH-like_DNA-bd_sf"/>
</dbReference>
<keyword evidence="1" id="KW-0805">Transcription regulation</keyword>
<dbReference type="Gene3D" id="1.10.10.10">
    <property type="entry name" value="Winged helix-like DNA-binding domain superfamily/Winged helix DNA-binding domain"/>
    <property type="match status" value="2"/>
</dbReference>
<dbReference type="Proteomes" id="UP001596174">
    <property type="component" value="Unassembled WGS sequence"/>
</dbReference>
<organism evidence="5 6">
    <name type="scientific">Streptacidiphilus monticola</name>
    <dbReference type="NCBI Taxonomy" id="2161674"/>
    <lineage>
        <taxon>Bacteria</taxon>
        <taxon>Bacillati</taxon>
        <taxon>Actinomycetota</taxon>
        <taxon>Actinomycetes</taxon>
        <taxon>Kitasatosporales</taxon>
        <taxon>Streptomycetaceae</taxon>
        <taxon>Streptacidiphilus</taxon>
    </lineage>
</organism>
<keyword evidence="3" id="KW-0804">Transcription</keyword>
<evidence type="ECO:0000259" key="4">
    <source>
        <dbReference type="PROSITE" id="PS50043"/>
    </source>
</evidence>
<accession>A0ABW1G8K6</accession>
<feature type="domain" description="HTH luxR-type" evidence="4">
    <location>
        <begin position="47"/>
        <end position="112"/>
    </location>
</feature>